<dbReference type="Gene3D" id="3.30.230.10">
    <property type="match status" value="1"/>
</dbReference>
<dbReference type="GO" id="GO:0005829">
    <property type="term" value="C:cytosol"/>
    <property type="evidence" value="ECO:0007669"/>
    <property type="project" value="TreeGrafter"/>
</dbReference>
<dbReference type="Pfam" id="PF10509">
    <property type="entry name" value="GalKase_gal_bdg"/>
    <property type="match status" value="1"/>
</dbReference>
<keyword evidence="5" id="KW-0547">Nucleotide-binding</keyword>
<comment type="similarity">
    <text evidence="1">Belongs to the GHMP kinase family. GalK subfamily.</text>
</comment>
<evidence type="ECO:0000256" key="11">
    <source>
        <dbReference type="NCBIfam" id="TIGR00131"/>
    </source>
</evidence>
<dbReference type="Pfam" id="PF00288">
    <property type="entry name" value="GHMP_kinases_N"/>
    <property type="match status" value="1"/>
</dbReference>
<dbReference type="FunFam" id="3.30.230.10:FF:000017">
    <property type="entry name" value="Galactokinase"/>
    <property type="match status" value="1"/>
</dbReference>
<evidence type="ECO:0000256" key="10">
    <source>
        <dbReference type="ARBA" id="ARBA00023277"/>
    </source>
</evidence>
<evidence type="ECO:0000256" key="6">
    <source>
        <dbReference type="ARBA" id="ARBA00022777"/>
    </source>
</evidence>
<evidence type="ECO:0000256" key="1">
    <source>
        <dbReference type="ARBA" id="ARBA00006566"/>
    </source>
</evidence>
<evidence type="ECO:0000256" key="9">
    <source>
        <dbReference type="ARBA" id="ARBA00023144"/>
    </source>
</evidence>
<evidence type="ECO:0000313" key="15">
    <source>
        <dbReference type="EMBL" id="SKB77494.1"/>
    </source>
</evidence>
<proteinExistence type="inferred from homology"/>
<sequence length="387" mass="43738">MEQANNTSNMPEDFKSFKAEIEVASPGRINLIGEHTDYNHGFVMPTAIDKKIYFKFRKNSSSNLGRIYSETFDAYVEFNTQKITKSTNSWENYLLGVIDEIQKLGKKLQGFDCIMKSELPIGAGISSSAALECGFAGGLNSLFNLELTQMDIVKLSQRAENNFVGSNCGIMDQFASVMSKKDHFIKLDCESLESEFIPAKIKHCKLLLLNTNVSHNLADSEYNTRRKECEDAVAIIQQKYKEVKSLRQVSFSVLEEFRQEIGETSFKRCQYVLEENERVRQTEEALRDGNLIALGELMYASHRGLQHQYEVSCPELDFLVDFSEDKAFIYGSRMMGGGFGGCTINLIEADKIDAYFEEVKKVYQEKFNITPTAITVVPDAGTQITKV</sequence>
<feature type="domain" description="GHMP kinase C-terminal" evidence="13">
    <location>
        <begin position="284"/>
        <end position="363"/>
    </location>
</feature>
<dbReference type="Proteomes" id="UP000190230">
    <property type="component" value="Unassembled WGS sequence"/>
</dbReference>
<feature type="domain" description="GHMP kinase N-terminal" evidence="12">
    <location>
        <begin position="92"/>
        <end position="179"/>
    </location>
</feature>
<evidence type="ECO:0000259" key="14">
    <source>
        <dbReference type="Pfam" id="PF10509"/>
    </source>
</evidence>
<keyword evidence="8" id="KW-0460">Magnesium</keyword>
<keyword evidence="9" id="KW-0299">Galactose metabolism</keyword>
<dbReference type="SUPFAM" id="SSF54211">
    <property type="entry name" value="Ribosomal protein S5 domain 2-like"/>
    <property type="match status" value="1"/>
</dbReference>
<dbReference type="Gene3D" id="3.30.70.890">
    <property type="entry name" value="GHMP kinase, C-terminal domain"/>
    <property type="match status" value="1"/>
</dbReference>
<dbReference type="PRINTS" id="PR00959">
    <property type="entry name" value="MEVGALKINASE"/>
</dbReference>
<protein>
    <recommendedName>
        <fullName evidence="11">Galactokinase</fullName>
        <ecNumber evidence="11">2.7.1.6</ecNumber>
    </recommendedName>
</protein>
<evidence type="ECO:0000259" key="13">
    <source>
        <dbReference type="Pfam" id="PF08544"/>
    </source>
</evidence>
<dbReference type="EMBL" id="FUYY01000007">
    <property type="protein sequence ID" value="SKB77494.1"/>
    <property type="molecule type" value="Genomic_DNA"/>
</dbReference>
<dbReference type="RefSeq" id="WP_317042114.1">
    <property type="nucleotide sequence ID" value="NZ_FUYY01000007.1"/>
</dbReference>
<evidence type="ECO:0000256" key="5">
    <source>
        <dbReference type="ARBA" id="ARBA00022741"/>
    </source>
</evidence>
<dbReference type="SUPFAM" id="SSF55060">
    <property type="entry name" value="GHMP Kinase, C-terminal domain"/>
    <property type="match status" value="1"/>
</dbReference>
<dbReference type="InterPro" id="IPR020568">
    <property type="entry name" value="Ribosomal_Su5_D2-typ_SF"/>
</dbReference>
<dbReference type="STRING" id="241145.SAMN05660776_2935"/>
<evidence type="ECO:0000313" key="16">
    <source>
        <dbReference type="Proteomes" id="UP000190230"/>
    </source>
</evidence>
<dbReference type="PANTHER" id="PTHR10457:SF7">
    <property type="entry name" value="GALACTOKINASE-RELATED"/>
    <property type="match status" value="1"/>
</dbReference>
<dbReference type="AlphaFoldDB" id="A0A1T5E0U8"/>
<evidence type="ECO:0000256" key="8">
    <source>
        <dbReference type="ARBA" id="ARBA00022842"/>
    </source>
</evidence>
<dbReference type="InterPro" id="IPR036554">
    <property type="entry name" value="GHMP_kinase_C_sf"/>
</dbReference>
<keyword evidence="10" id="KW-0119">Carbohydrate metabolism</keyword>
<dbReference type="GO" id="GO:0004335">
    <property type="term" value="F:galactokinase activity"/>
    <property type="evidence" value="ECO:0007669"/>
    <property type="project" value="UniProtKB-UniRule"/>
</dbReference>
<dbReference type="InterPro" id="IPR006204">
    <property type="entry name" value="GHMP_kinase_N_dom"/>
</dbReference>
<gene>
    <name evidence="15" type="ORF">SAMN05660776_2935</name>
</gene>
<evidence type="ECO:0000259" key="12">
    <source>
        <dbReference type="Pfam" id="PF00288"/>
    </source>
</evidence>
<dbReference type="InterPro" id="IPR019539">
    <property type="entry name" value="GalKase_N"/>
</dbReference>
<evidence type="ECO:0000256" key="7">
    <source>
        <dbReference type="ARBA" id="ARBA00022840"/>
    </source>
</evidence>
<evidence type="ECO:0000256" key="4">
    <source>
        <dbReference type="ARBA" id="ARBA00022723"/>
    </source>
</evidence>
<dbReference type="GO" id="GO:0005524">
    <property type="term" value="F:ATP binding"/>
    <property type="evidence" value="ECO:0007669"/>
    <property type="project" value="UniProtKB-UniRule"/>
</dbReference>
<dbReference type="InterPro" id="IPR000705">
    <property type="entry name" value="Galactokinase"/>
</dbReference>
<evidence type="ECO:0000256" key="2">
    <source>
        <dbReference type="ARBA" id="ARBA00022490"/>
    </source>
</evidence>
<keyword evidence="3" id="KW-0808">Transferase</keyword>
<dbReference type="PROSITE" id="PS00106">
    <property type="entry name" value="GALACTOKINASE"/>
    <property type="match status" value="1"/>
</dbReference>
<dbReference type="NCBIfam" id="TIGR00131">
    <property type="entry name" value="gal_kin"/>
    <property type="match status" value="1"/>
</dbReference>
<keyword evidence="16" id="KW-1185">Reference proteome</keyword>
<dbReference type="Pfam" id="PF08544">
    <property type="entry name" value="GHMP_kinases_C"/>
    <property type="match status" value="1"/>
</dbReference>
<keyword evidence="4" id="KW-0479">Metal-binding</keyword>
<dbReference type="GO" id="GO:0046872">
    <property type="term" value="F:metal ion binding"/>
    <property type="evidence" value="ECO:0007669"/>
    <property type="project" value="UniProtKB-KW"/>
</dbReference>
<dbReference type="PIRSF" id="PIRSF000530">
    <property type="entry name" value="Galactokinase"/>
    <property type="match status" value="1"/>
</dbReference>
<accession>A0A1T5E0U8</accession>
<feature type="domain" description="Galactokinase N-terminal" evidence="14">
    <location>
        <begin position="17"/>
        <end position="55"/>
    </location>
</feature>
<reference evidence="16" key="1">
    <citation type="submission" date="2017-02" db="EMBL/GenBank/DDBJ databases">
        <authorList>
            <person name="Varghese N."/>
            <person name="Submissions S."/>
        </authorList>
    </citation>
    <scope>NUCLEOTIDE SEQUENCE [LARGE SCALE GENOMIC DNA]</scope>
    <source>
        <strain evidence="16">DSM 23405</strain>
    </source>
</reference>
<keyword evidence="7" id="KW-0067">ATP-binding</keyword>
<dbReference type="InterPro" id="IPR019741">
    <property type="entry name" value="Galactokinase_CS"/>
</dbReference>
<dbReference type="InterPro" id="IPR006206">
    <property type="entry name" value="Mevalonate/galactokinase"/>
</dbReference>
<dbReference type="PRINTS" id="PR00473">
    <property type="entry name" value="GALCTOKINASE"/>
</dbReference>
<dbReference type="InterPro" id="IPR013750">
    <property type="entry name" value="GHMP_kinase_C_dom"/>
</dbReference>
<organism evidence="15 16">
    <name type="scientific">Salegentibacter holothuriorum</name>
    <dbReference type="NCBI Taxonomy" id="241145"/>
    <lineage>
        <taxon>Bacteria</taxon>
        <taxon>Pseudomonadati</taxon>
        <taxon>Bacteroidota</taxon>
        <taxon>Flavobacteriia</taxon>
        <taxon>Flavobacteriales</taxon>
        <taxon>Flavobacteriaceae</taxon>
        <taxon>Salegentibacter</taxon>
    </lineage>
</organism>
<dbReference type="EC" id="2.7.1.6" evidence="11"/>
<name>A0A1T5E0U8_9FLAO</name>
<evidence type="ECO:0000256" key="3">
    <source>
        <dbReference type="ARBA" id="ARBA00022679"/>
    </source>
</evidence>
<dbReference type="PANTHER" id="PTHR10457">
    <property type="entry name" value="MEVALONATE KINASE/GALACTOKINASE"/>
    <property type="match status" value="1"/>
</dbReference>
<keyword evidence="6 15" id="KW-0418">Kinase</keyword>
<keyword evidence="2" id="KW-0963">Cytoplasm</keyword>
<dbReference type="GO" id="GO:0006012">
    <property type="term" value="P:galactose metabolic process"/>
    <property type="evidence" value="ECO:0007669"/>
    <property type="project" value="UniProtKB-UniRule"/>
</dbReference>
<dbReference type="FunFam" id="3.30.70.890:FF:000001">
    <property type="entry name" value="Galactokinase"/>
    <property type="match status" value="1"/>
</dbReference>
<dbReference type="InterPro" id="IPR014721">
    <property type="entry name" value="Ribsml_uS5_D2-typ_fold_subgr"/>
</dbReference>